<accession>A0A4Y7IVS4</accession>
<protein>
    <submittedName>
        <fullName evidence="1">Uncharacterized protein</fullName>
    </submittedName>
</protein>
<proteinExistence type="predicted"/>
<dbReference type="AlphaFoldDB" id="A0A4Y7IVS4"/>
<evidence type="ECO:0000313" key="1">
    <source>
        <dbReference type="EMBL" id="RZC51598.1"/>
    </source>
</evidence>
<name>A0A4Y7IVS4_PAPSO</name>
<gene>
    <name evidence="1" type="ORF">C5167_020025</name>
</gene>
<dbReference type="Proteomes" id="UP000316621">
    <property type="component" value="Chromosome 2"/>
</dbReference>
<sequence length="159" mass="18517">MTRYWDLSESSSATHVHIRKGHDRTTGYIHAEFHTLRSPPAKSLYWLVKLCFSETNRRNKMLCVPKKFLMHLRASLLIVIPLDWKDNQKEATPVQKLQLLTEAAFINFRVPQNFDSGDYLILEVPRQLQTEGFGVTTWITSACEPGTTKVLTRRWMRNV</sequence>
<keyword evidence="2" id="KW-1185">Reference proteome</keyword>
<organism evidence="1 2">
    <name type="scientific">Papaver somniferum</name>
    <name type="common">Opium poppy</name>
    <dbReference type="NCBI Taxonomy" id="3469"/>
    <lineage>
        <taxon>Eukaryota</taxon>
        <taxon>Viridiplantae</taxon>
        <taxon>Streptophyta</taxon>
        <taxon>Embryophyta</taxon>
        <taxon>Tracheophyta</taxon>
        <taxon>Spermatophyta</taxon>
        <taxon>Magnoliopsida</taxon>
        <taxon>Ranunculales</taxon>
        <taxon>Papaveraceae</taxon>
        <taxon>Papaveroideae</taxon>
        <taxon>Papaver</taxon>
    </lineage>
</organism>
<reference evidence="1 2" key="1">
    <citation type="journal article" date="2018" name="Science">
        <title>The opium poppy genome and morphinan production.</title>
        <authorList>
            <person name="Guo L."/>
            <person name="Winzer T."/>
            <person name="Yang X."/>
            <person name="Li Y."/>
            <person name="Ning Z."/>
            <person name="He Z."/>
            <person name="Teodor R."/>
            <person name="Lu Y."/>
            <person name="Bowser T.A."/>
            <person name="Graham I.A."/>
            <person name="Ye K."/>
        </authorList>
    </citation>
    <scope>NUCLEOTIDE SEQUENCE [LARGE SCALE GENOMIC DNA]</scope>
    <source>
        <strain evidence="2">cv. HN1</strain>
        <tissue evidence="1">Leaves</tissue>
    </source>
</reference>
<evidence type="ECO:0000313" key="2">
    <source>
        <dbReference type="Proteomes" id="UP000316621"/>
    </source>
</evidence>
<dbReference type="Gramene" id="RZC51598">
    <property type="protein sequence ID" value="RZC51598"/>
    <property type="gene ID" value="C5167_020025"/>
</dbReference>
<dbReference type="EMBL" id="CM010716">
    <property type="protein sequence ID" value="RZC51598.1"/>
    <property type="molecule type" value="Genomic_DNA"/>
</dbReference>